<dbReference type="Gene3D" id="1.20.1090.10">
    <property type="entry name" value="Dehydroquinate synthase-like - alpha domain"/>
    <property type="match status" value="1"/>
</dbReference>
<dbReference type="AlphaFoldDB" id="A0A2G6E7C2"/>
<dbReference type="InterPro" id="IPR001670">
    <property type="entry name" value="ADH_Fe/GldA"/>
</dbReference>
<evidence type="ECO:0000313" key="5">
    <source>
        <dbReference type="Proteomes" id="UP000229740"/>
    </source>
</evidence>
<evidence type="ECO:0000256" key="1">
    <source>
        <dbReference type="ARBA" id="ARBA00023002"/>
    </source>
</evidence>
<dbReference type="Pfam" id="PF25137">
    <property type="entry name" value="ADH_Fe_C"/>
    <property type="match status" value="1"/>
</dbReference>
<protein>
    <submittedName>
        <fullName evidence="4">NADH-dependent alcohol dehydrogenase</fullName>
    </submittedName>
</protein>
<dbReference type="InterPro" id="IPR044731">
    <property type="entry name" value="BDH-like"/>
</dbReference>
<evidence type="ECO:0000259" key="2">
    <source>
        <dbReference type="Pfam" id="PF00465"/>
    </source>
</evidence>
<dbReference type="Proteomes" id="UP000229740">
    <property type="component" value="Unassembled WGS sequence"/>
</dbReference>
<dbReference type="GO" id="GO:0005829">
    <property type="term" value="C:cytosol"/>
    <property type="evidence" value="ECO:0007669"/>
    <property type="project" value="TreeGrafter"/>
</dbReference>
<dbReference type="GO" id="GO:0046872">
    <property type="term" value="F:metal ion binding"/>
    <property type="evidence" value="ECO:0007669"/>
    <property type="project" value="InterPro"/>
</dbReference>
<dbReference type="FunFam" id="3.40.50.1970:FF:000003">
    <property type="entry name" value="Alcohol dehydrogenase, iron-containing"/>
    <property type="match status" value="1"/>
</dbReference>
<feature type="domain" description="Alcohol dehydrogenase iron-type/glycerol dehydrogenase GldA" evidence="2">
    <location>
        <begin position="9"/>
        <end position="177"/>
    </location>
</feature>
<dbReference type="GO" id="GO:1990362">
    <property type="term" value="F:butanol dehydrogenase (NAD+) activity"/>
    <property type="evidence" value="ECO:0007669"/>
    <property type="project" value="InterPro"/>
</dbReference>
<dbReference type="PROSITE" id="PS00913">
    <property type="entry name" value="ADH_IRON_1"/>
    <property type="match status" value="1"/>
</dbReference>
<dbReference type="GO" id="GO:0008106">
    <property type="term" value="F:alcohol dehydrogenase (NADP+) activity"/>
    <property type="evidence" value="ECO:0007669"/>
    <property type="project" value="TreeGrafter"/>
</dbReference>
<comment type="caution">
    <text evidence="4">The sequence shown here is derived from an EMBL/GenBank/DDBJ whole genome shotgun (WGS) entry which is preliminary data.</text>
</comment>
<dbReference type="PANTHER" id="PTHR43633:SF1">
    <property type="entry name" value="ALCOHOL DEHYDROGENASE YQHD"/>
    <property type="match status" value="1"/>
</dbReference>
<dbReference type="Gene3D" id="3.40.50.1970">
    <property type="match status" value="1"/>
</dbReference>
<feature type="domain" description="Fe-containing alcohol dehydrogenase-like C-terminal" evidence="3">
    <location>
        <begin position="188"/>
        <end position="373"/>
    </location>
</feature>
<dbReference type="InterPro" id="IPR018211">
    <property type="entry name" value="ADH_Fe_CS"/>
</dbReference>
<dbReference type="PANTHER" id="PTHR43633">
    <property type="entry name" value="ALCOHOL DEHYDROGENASE YQHD"/>
    <property type="match status" value="1"/>
</dbReference>
<sequence>MQNFTFWNPTKIIFGEGTIQQIGEESKKFGKKVLFVYGKSSIKASGVYDKAVNSLKEAGLEIVEFSGVQSNPVLSHLREGIALAKREQVDAIVAVGGGSVLDESKAIAAGAQTDGDVWDFFLKKATVEDALPVLTILTLAATGSEMNPTGVVTNELTRMKTGISAPPLFPKVSILDPTATYSVPQNYTAYGAVDAISHILEGYFTGSDDWTPIQDRFVEGLVLSVMASVEKCLENPEDYQGRATLMWAATLALNGLPVAGIGKFMFPNHLIEHSLSALYNIAHGAGLSIVIPGWMKYASSRNSPKKFAQFAERIFGIQEASPESTAEKGIAALQAWFEKIGSPTTLAAGKIPEEEIGKIAENAAELALVWGIPVYTHAVIEDILRLCK</sequence>
<organism evidence="4 5">
    <name type="scientific">candidate division KSB3 bacterium</name>
    <dbReference type="NCBI Taxonomy" id="2044937"/>
    <lineage>
        <taxon>Bacteria</taxon>
        <taxon>candidate division KSB3</taxon>
    </lineage>
</organism>
<accession>A0A2G6E7C2</accession>
<name>A0A2G6E7C2_9BACT</name>
<dbReference type="CDD" id="cd08187">
    <property type="entry name" value="BDH"/>
    <property type="match status" value="1"/>
</dbReference>
<evidence type="ECO:0000259" key="3">
    <source>
        <dbReference type="Pfam" id="PF25137"/>
    </source>
</evidence>
<keyword evidence="1" id="KW-0560">Oxidoreductase</keyword>
<dbReference type="GO" id="GO:1990002">
    <property type="term" value="F:methylglyoxal reductase (NADPH) (acetol producing) activity"/>
    <property type="evidence" value="ECO:0007669"/>
    <property type="project" value="TreeGrafter"/>
</dbReference>
<gene>
    <name evidence="4" type="ORF">CSB45_05975</name>
</gene>
<dbReference type="InterPro" id="IPR056798">
    <property type="entry name" value="ADH_Fe_C"/>
</dbReference>
<evidence type="ECO:0000313" key="4">
    <source>
        <dbReference type="EMBL" id="PID57772.1"/>
    </source>
</evidence>
<dbReference type="SUPFAM" id="SSF56796">
    <property type="entry name" value="Dehydroquinate synthase-like"/>
    <property type="match status" value="1"/>
</dbReference>
<dbReference type="Pfam" id="PF00465">
    <property type="entry name" value="Fe-ADH"/>
    <property type="match status" value="1"/>
</dbReference>
<dbReference type="EMBL" id="PDPS01000025">
    <property type="protein sequence ID" value="PID57772.1"/>
    <property type="molecule type" value="Genomic_DNA"/>
</dbReference>
<proteinExistence type="predicted"/>
<reference evidence="4 5" key="1">
    <citation type="submission" date="2017-10" db="EMBL/GenBank/DDBJ databases">
        <title>Novel microbial diversity and functional potential in the marine mammal oral microbiome.</title>
        <authorList>
            <person name="Dudek N.K."/>
            <person name="Sun C.L."/>
            <person name="Burstein D."/>
            <person name="Kantor R.S."/>
            <person name="Aliaga Goltsman D.S."/>
            <person name="Bik E.M."/>
            <person name="Thomas B.C."/>
            <person name="Banfield J.F."/>
            <person name="Relman D.A."/>
        </authorList>
    </citation>
    <scope>NUCLEOTIDE SEQUENCE [LARGE SCALE GENOMIC DNA]</scope>
    <source>
        <strain evidence="4">DOLZORAL124_49_17</strain>
    </source>
</reference>